<evidence type="ECO:0000259" key="2">
    <source>
        <dbReference type="PROSITE" id="PS50835"/>
    </source>
</evidence>
<dbReference type="Proteomes" id="UP001352852">
    <property type="component" value="Unassembled WGS sequence"/>
</dbReference>
<protein>
    <recommendedName>
        <fullName evidence="2">Ig-like domain-containing protein</fullName>
    </recommendedName>
</protein>
<proteinExistence type="predicted"/>
<name>A0ABU7DUC5_9TELE</name>
<dbReference type="InterPro" id="IPR003599">
    <property type="entry name" value="Ig_sub"/>
</dbReference>
<dbReference type="InterPro" id="IPR013783">
    <property type="entry name" value="Ig-like_fold"/>
</dbReference>
<dbReference type="InterPro" id="IPR007110">
    <property type="entry name" value="Ig-like_dom"/>
</dbReference>
<accession>A0ABU7DUC5</accession>
<dbReference type="Pfam" id="PF07686">
    <property type="entry name" value="V-set"/>
    <property type="match status" value="1"/>
</dbReference>
<dbReference type="SUPFAM" id="SSF48726">
    <property type="entry name" value="Immunoglobulin"/>
    <property type="match status" value="1"/>
</dbReference>
<dbReference type="EMBL" id="JAHUTJ010035971">
    <property type="protein sequence ID" value="MED6278678.1"/>
    <property type="molecule type" value="Genomic_DNA"/>
</dbReference>
<feature type="chain" id="PRO_5046394481" description="Ig-like domain-containing protein" evidence="1">
    <location>
        <begin position="22"/>
        <end position="123"/>
    </location>
</feature>
<keyword evidence="1" id="KW-0732">Signal</keyword>
<reference evidence="3 4" key="1">
    <citation type="submission" date="2021-06" db="EMBL/GenBank/DDBJ databases">
        <authorList>
            <person name="Palmer J.M."/>
        </authorList>
    </citation>
    <scope>NUCLEOTIDE SEQUENCE [LARGE SCALE GENOMIC DNA]</scope>
    <source>
        <strain evidence="3 4">CL_MEX2019</strain>
        <tissue evidence="3">Muscle</tissue>
    </source>
</reference>
<dbReference type="Gene3D" id="2.60.40.10">
    <property type="entry name" value="Immunoglobulins"/>
    <property type="match status" value="1"/>
</dbReference>
<sequence length="123" mass="13678">MKMLLILLLTTLELLVQGSSGDIIMSQTPGSLSVVPGQTVSIRCKASEFVDNEVDWYLQKPGEAPKLLIYWASNRQPGVSDRFSGSQSGTDFTLTISRVQAEDAGVYHCQQDYSRPFTQRYNV</sequence>
<gene>
    <name evidence="3" type="ORF">CHARACLAT_026400</name>
</gene>
<evidence type="ECO:0000313" key="3">
    <source>
        <dbReference type="EMBL" id="MED6278678.1"/>
    </source>
</evidence>
<evidence type="ECO:0000313" key="4">
    <source>
        <dbReference type="Proteomes" id="UP001352852"/>
    </source>
</evidence>
<feature type="non-terminal residue" evidence="3">
    <location>
        <position position="123"/>
    </location>
</feature>
<evidence type="ECO:0000256" key="1">
    <source>
        <dbReference type="SAM" id="SignalP"/>
    </source>
</evidence>
<dbReference type="PROSITE" id="PS50835">
    <property type="entry name" value="IG_LIKE"/>
    <property type="match status" value="1"/>
</dbReference>
<dbReference type="SMART" id="SM00406">
    <property type="entry name" value="IGv"/>
    <property type="match status" value="1"/>
</dbReference>
<dbReference type="InterPro" id="IPR050150">
    <property type="entry name" value="IgV_Light_Chain"/>
</dbReference>
<dbReference type="InterPro" id="IPR013106">
    <property type="entry name" value="Ig_V-set"/>
</dbReference>
<keyword evidence="4" id="KW-1185">Reference proteome</keyword>
<comment type="caution">
    <text evidence="3">The sequence shown here is derived from an EMBL/GenBank/DDBJ whole genome shotgun (WGS) entry which is preliminary data.</text>
</comment>
<dbReference type="SMART" id="SM00409">
    <property type="entry name" value="IG"/>
    <property type="match status" value="1"/>
</dbReference>
<feature type="domain" description="Ig-like" evidence="2">
    <location>
        <begin position="23"/>
        <end position="110"/>
    </location>
</feature>
<feature type="signal peptide" evidence="1">
    <location>
        <begin position="1"/>
        <end position="21"/>
    </location>
</feature>
<dbReference type="PANTHER" id="PTHR23267">
    <property type="entry name" value="IMMUNOGLOBULIN LIGHT CHAIN"/>
    <property type="match status" value="1"/>
</dbReference>
<organism evidence="3 4">
    <name type="scientific">Characodon lateralis</name>
    <dbReference type="NCBI Taxonomy" id="208331"/>
    <lineage>
        <taxon>Eukaryota</taxon>
        <taxon>Metazoa</taxon>
        <taxon>Chordata</taxon>
        <taxon>Craniata</taxon>
        <taxon>Vertebrata</taxon>
        <taxon>Euteleostomi</taxon>
        <taxon>Actinopterygii</taxon>
        <taxon>Neopterygii</taxon>
        <taxon>Teleostei</taxon>
        <taxon>Neoteleostei</taxon>
        <taxon>Acanthomorphata</taxon>
        <taxon>Ovalentaria</taxon>
        <taxon>Atherinomorphae</taxon>
        <taxon>Cyprinodontiformes</taxon>
        <taxon>Goodeidae</taxon>
        <taxon>Characodon</taxon>
    </lineage>
</organism>
<dbReference type="InterPro" id="IPR036179">
    <property type="entry name" value="Ig-like_dom_sf"/>
</dbReference>
<dbReference type="SMART" id="SM00408">
    <property type="entry name" value="IGc2"/>
    <property type="match status" value="1"/>
</dbReference>
<dbReference type="InterPro" id="IPR003598">
    <property type="entry name" value="Ig_sub2"/>
</dbReference>